<name>A0ABT9ZS59_9BACI</name>
<proteinExistence type="predicted"/>
<evidence type="ECO:0000313" key="1">
    <source>
        <dbReference type="EMBL" id="MDQ0254054.1"/>
    </source>
</evidence>
<accession>A0ABT9ZS59</accession>
<organism evidence="1 2">
    <name type="scientific">Evansella vedderi</name>
    <dbReference type="NCBI Taxonomy" id="38282"/>
    <lineage>
        <taxon>Bacteria</taxon>
        <taxon>Bacillati</taxon>
        <taxon>Bacillota</taxon>
        <taxon>Bacilli</taxon>
        <taxon>Bacillales</taxon>
        <taxon>Bacillaceae</taxon>
        <taxon>Evansella</taxon>
    </lineage>
</organism>
<dbReference type="CDD" id="cd13440">
    <property type="entry name" value="CamS_repeat_2"/>
    <property type="match status" value="1"/>
</dbReference>
<dbReference type="CDD" id="cd13441">
    <property type="entry name" value="CamS_repeat_1"/>
    <property type="match status" value="1"/>
</dbReference>
<dbReference type="PROSITE" id="PS51257">
    <property type="entry name" value="PROKAR_LIPOPROTEIN"/>
    <property type="match status" value="1"/>
</dbReference>
<gene>
    <name evidence="1" type="ORF">J2S74_001427</name>
</gene>
<dbReference type="InterPro" id="IPR011426">
    <property type="entry name" value="CamS"/>
</dbReference>
<reference evidence="1 2" key="1">
    <citation type="submission" date="2023-07" db="EMBL/GenBank/DDBJ databases">
        <title>Genomic Encyclopedia of Type Strains, Phase IV (KMG-IV): sequencing the most valuable type-strain genomes for metagenomic binning, comparative biology and taxonomic classification.</title>
        <authorList>
            <person name="Goeker M."/>
        </authorList>
    </citation>
    <scope>NUCLEOTIDE SEQUENCE [LARGE SCALE GENOMIC DNA]</scope>
    <source>
        <strain evidence="1 2">DSM 9768</strain>
    </source>
</reference>
<sequence>MKLKISLIVGSFLLLLSGCIPVLDRGEEEDIIIVEETEDSEEQHYVITPTIDTPENFYRNVLNEGRYNRSPARGNVADAMNNRIDINQFELGLMEIATAHFPQSDYYFQEGQFLTGDTINSWLRRYDSSETRYMYGLNPPLGEGETDEERMRSNPLILSNVMEHNYWYGSEEEGVNLGGVVIGLALRSVYYFRTEDEEGRYHFHEEPLDLEMVEREGRAMAQEVVSRLRNDERIGDTPITIALFQEQRRGSIVPGSFIAMAELGEGQTTIQNWEPINEQFVFFPSNQGRNTDPNLSNTFSQFRTDVEEFFGRTIGIVGKGRYKNDSLDELTIEFNMQSHGKAEIIALTQFVSGRLNSMFDQIQAPIYVYFNSINGPESLIVRHPDREPYIHIYK</sequence>
<dbReference type="EMBL" id="JAUSUG010000004">
    <property type="protein sequence ID" value="MDQ0254054.1"/>
    <property type="molecule type" value="Genomic_DNA"/>
</dbReference>
<dbReference type="PIRSF" id="PIRSF012509">
    <property type="entry name" value="CamS"/>
    <property type="match status" value="1"/>
</dbReference>
<protein>
    <submittedName>
        <fullName evidence="1">Protein involved in sex pheromone biosynthesis</fullName>
    </submittedName>
</protein>
<dbReference type="Gene3D" id="3.10.570.10">
    <property type="entry name" value="sex pheromone staph- cam373 precursor domain"/>
    <property type="match status" value="1"/>
</dbReference>
<dbReference type="Pfam" id="PF07537">
    <property type="entry name" value="CamS"/>
    <property type="match status" value="1"/>
</dbReference>
<evidence type="ECO:0000313" key="2">
    <source>
        <dbReference type="Proteomes" id="UP001230005"/>
    </source>
</evidence>
<comment type="caution">
    <text evidence="1">The sequence shown here is derived from an EMBL/GenBank/DDBJ whole genome shotgun (WGS) entry which is preliminary data.</text>
</comment>
<dbReference type="RefSeq" id="WP_307323469.1">
    <property type="nucleotide sequence ID" value="NZ_JAUSUG010000004.1"/>
</dbReference>
<dbReference type="Proteomes" id="UP001230005">
    <property type="component" value="Unassembled WGS sequence"/>
</dbReference>
<keyword evidence="2" id="KW-1185">Reference proteome</keyword>